<evidence type="ECO:0000313" key="12">
    <source>
        <dbReference type="Proteomes" id="UP000195137"/>
    </source>
</evidence>
<proteinExistence type="predicted"/>
<evidence type="ECO:0000256" key="7">
    <source>
        <dbReference type="ARBA" id="ARBA00023141"/>
    </source>
</evidence>
<dbReference type="PANTHER" id="PTHR22854">
    <property type="entry name" value="TRYPTOPHAN BIOSYNTHESIS PROTEIN"/>
    <property type="match status" value="1"/>
</dbReference>
<dbReference type="CDD" id="cd00331">
    <property type="entry name" value="IGPS"/>
    <property type="match status" value="1"/>
</dbReference>
<evidence type="ECO:0000256" key="2">
    <source>
        <dbReference type="ARBA" id="ARBA00004696"/>
    </source>
</evidence>
<evidence type="ECO:0000256" key="6">
    <source>
        <dbReference type="ARBA" id="ARBA00022822"/>
    </source>
</evidence>
<dbReference type="AlphaFoldDB" id="A0A1Y3GDW8"/>
<dbReference type="GO" id="GO:0004640">
    <property type="term" value="F:phosphoribosylanthranilate isomerase activity"/>
    <property type="evidence" value="ECO:0007669"/>
    <property type="project" value="TreeGrafter"/>
</dbReference>
<dbReference type="InterPro" id="IPR013798">
    <property type="entry name" value="Indole-3-glycerol_P_synth_dom"/>
</dbReference>
<sequence length="255" mass="29092">MPSVLKKIEETVKKDLEKNRQTIENHRKPTTKTKSLKKAIKTRSRKKTSIIAELKYSSPSKGQIKKPTTNETKNTIKKLENAQALSILTEPHYFNGKKEYIKIARKNYNGPILRKDFIIDPIQIKETRQLGADAVLLITSLLDTELPKYLKKCRQNQLEALVEVRTPRELDIALKSNADIIGINNRNLNNLKIDLNTTIKLSKKIPTTKTTISESGIQNKNDIKKLKPYCDGFLIGTELMNSKNPEKRLEDLLCA</sequence>
<gene>
    <name evidence="11" type="ORF">AMET1_0087</name>
</gene>
<dbReference type="FunFam" id="3.20.20.70:FF:000024">
    <property type="entry name" value="Indole-3-glycerol phosphate synthase"/>
    <property type="match status" value="1"/>
</dbReference>
<keyword evidence="12" id="KW-1185">Reference proteome</keyword>
<dbReference type="InterPro" id="IPR011060">
    <property type="entry name" value="RibuloseP-bd_barrel"/>
</dbReference>
<dbReference type="Proteomes" id="UP000195137">
    <property type="component" value="Unassembled WGS sequence"/>
</dbReference>
<organism evidence="11 12">
    <name type="scientific">Methanonatronarchaeum thermophilum</name>
    <dbReference type="NCBI Taxonomy" id="1927129"/>
    <lineage>
        <taxon>Archaea</taxon>
        <taxon>Methanobacteriati</taxon>
        <taxon>Methanobacteriota</taxon>
        <taxon>Methanonatronarchaeia</taxon>
        <taxon>Methanonatronarchaeales</taxon>
        <taxon>Methanonatronarchaeaceae</taxon>
        <taxon>Methanonatronarchaeum</taxon>
    </lineage>
</organism>
<keyword evidence="8" id="KW-0456">Lyase</keyword>
<dbReference type="RefSeq" id="WP_086636518.1">
    <property type="nucleotide sequence ID" value="NZ_MRZU01000002.1"/>
</dbReference>
<dbReference type="Gene3D" id="3.20.20.70">
    <property type="entry name" value="Aldolase class I"/>
    <property type="match status" value="1"/>
</dbReference>
<keyword evidence="6" id="KW-0822">Tryptophan biosynthesis</keyword>
<comment type="caution">
    <text evidence="11">The sequence shown here is derived from an EMBL/GenBank/DDBJ whole genome shotgun (WGS) entry which is preliminary data.</text>
</comment>
<keyword evidence="5" id="KW-0210">Decarboxylase</keyword>
<dbReference type="SUPFAM" id="SSF51366">
    <property type="entry name" value="Ribulose-phoshate binding barrel"/>
    <property type="match status" value="1"/>
</dbReference>
<dbReference type="InterPro" id="IPR045186">
    <property type="entry name" value="Indole-3-glycerol_P_synth"/>
</dbReference>
<dbReference type="OrthoDB" id="15223at2157"/>
<comment type="pathway">
    <text evidence="2">Amino-acid biosynthesis; L-tryptophan biosynthesis; L-tryptophan from chorismate: step 4/5.</text>
</comment>
<evidence type="ECO:0000256" key="4">
    <source>
        <dbReference type="ARBA" id="ARBA00022605"/>
    </source>
</evidence>
<evidence type="ECO:0000256" key="1">
    <source>
        <dbReference type="ARBA" id="ARBA00001633"/>
    </source>
</evidence>
<feature type="compositionally biased region" description="Basic and acidic residues" evidence="9">
    <location>
        <begin position="17"/>
        <end position="27"/>
    </location>
</feature>
<dbReference type="GO" id="GO:0004425">
    <property type="term" value="F:indole-3-glycerol-phosphate synthase activity"/>
    <property type="evidence" value="ECO:0007669"/>
    <property type="project" value="UniProtKB-EC"/>
</dbReference>
<protein>
    <recommendedName>
        <fullName evidence="3">indole-3-glycerol-phosphate synthase</fullName>
        <ecNumber evidence="3">4.1.1.48</ecNumber>
    </recommendedName>
</protein>
<evidence type="ECO:0000256" key="9">
    <source>
        <dbReference type="SAM" id="MobiDB-lite"/>
    </source>
</evidence>
<dbReference type="PANTHER" id="PTHR22854:SF2">
    <property type="entry name" value="INDOLE-3-GLYCEROL-PHOSPHATE SYNTHASE"/>
    <property type="match status" value="1"/>
</dbReference>
<feature type="domain" description="Indole-3-glycerol phosphate synthase" evidence="10">
    <location>
        <begin position="6"/>
        <end position="252"/>
    </location>
</feature>
<dbReference type="Pfam" id="PF00218">
    <property type="entry name" value="IGPS"/>
    <property type="match status" value="1"/>
</dbReference>
<accession>A0A1Y3GDW8</accession>
<dbReference type="EMBL" id="MRZU01000002">
    <property type="protein sequence ID" value="OUJ19417.1"/>
    <property type="molecule type" value="Genomic_DNA"/>
</dbReference>
<evidence type="ECO:0000256" key="3">
    <source>
        <dbReference type="ARBA" id="ARBA00012362"/>
    </source>
</evidence>
<name>A0A1Y3GDW8_9EURY</name>
<evidence type="ECO:0000256" key="8">
    <source>
        <dbReference type="ARBA" id="ARBA00023239"/>
    </source>
</evidence>
<keyword evidence="4" id="KW-0028">Amino-acid biosynthesis</keyword>
<dbReference type="EC" id="4.1.1.48" evidence="3"/>
<comment type="catalytic activity">
    <reaction evidence="1">
        <text>1-(2-carboxyphenylamino)-1-deoxy-D-ribulose 5-phosphate + H(+) = (1S,2R)-1-C-(indol-3-yl)glycerol 3-phosphate + CO2 + H2O</text>
        <dbReference type="Rhea" id="RHEA:23476"/>
        <dbReference type="ChEBI" id="CHEBI:15377"/>
        <dbReference type="ChEBI" id="CHEBI:15378"/>
        <dbReference type="ChEBI" id="CHEBI:16526"/>
        <dbReference type="ChEBI" id="CHEBI:58613"/>
        <dbReference type="ChEBI" id="CHEBI:58866"/>
        <dbReference type="EC" id="4.1.1.48"/>
    </reaction>
</comment>
<keyword evidence="7" id="KW-0057">Aromatic amino acid biosynthesis</keyword>
<dbReference type="GO" id="GO:0000162">
    <property type="term" value="P:L-tryptophan biosynthetic process"/>
    <property type="evidence" value="ECO:0007669"/>
    <property type="project" value="UniProtKB-UniPathway"/>
</dbReference>
<feature type="compositionally biased region" description="Basic residues" evidence="9">
    <location>
        <begin position="28"/>
        <end position="47"/>
    </location>
</feature>
<evidence type="ECO:0000256" key="5">
    <source>
        <dbReference type="ARBA" id="ARBA00022793"/>
    </source>
</evidence>
<reference evidence="11 12" key="1">
    <citation type="submission" date="2016-12" db="EMBL/GenBank/DDBJ databases">
        <title>Discovery of methanogenic haloarchaea.</title>
        <authorList>
            <person name="Sorokin D.Y."/>
            <person name="Makarova K.S."/>
            <person name="Abbas B."/>
            <person name="Ferrer M."/>
            <person name="Golyshin P.N."/>
        </authorList>
    </citation>
    <scope>NUCLEOTIDE SEQUENCE [LARGE SCALE GENOMIC DNA]</scope>
    <source>
        <strain evidence="11">AMET1</strain>
    </source>
</reference>
<evidence type="ECO:0000259" key="10">
    <source>
        <dbReference type="Pfam" id="PF00218"/>
    </source>
</evidence>
<feature type="region of interest" description="Disordered" evidence="9">
    <location>
        <begin position="17"/>
        <end position="47"/>
    </location>
</feature>
<dbReference type="InterPro" id="IPR013785">
    <property type="entry name" value="Aldolase_TIM"/>
</dbReference>
<evidence type="ECO:0000313" key="11">
    <source>
        <dbReference type="EMBL" id="OUJ19417.1"/>
    </source>
</evidence>
<dbReference type="UniPathway" id="UPA00035">
    <property type="reaction ID" value="UER00043"/>
</dbReference>